<keyword evidence="2" id="KW-1185">Reference proteome</keyword>
<accession>A0ABP1PN12</accession>
<dbReference type="Proteomes" id="UP001642540">
    <property type="component" value="Unassembled WGS sequence"/>
</dbReference>
<reference evidence="1 2" key="1">
    <citation type="submission" date="2024-08" db="EMBL/GenBank/DDBJ databases">
        <authorList>
            <person name="Cucini C."/>
            <person name="Frati F."/>
        </authorList>
    </citation>
    <scope>NUCLEOTIDE SEQUENCE [LARGE SCALE GENOMIC DNA]</scope>
</reference>
<comment type="caution">
    <text evidence="1">The sequence shown here is derived from an EMBL/GenBank/DDBJ whole genome shotgun (WGS) entry which is preliminary data.</text>
</comment>
<organism evidence="1 2">
    <name type="scientific">Orchesella dallaii</name>
    <dbReference type="NCBI Taxonomy" id="48710"/>
    <lineage>
        <taxon>Eukaryota</taxon>
        <taxon>Metazoa</taxon>
        <taxon>Ecdysozoa</taxon>
        <taxon>Arthropoda</taxon>
        <taxon>Hexapoda</taxon>
        <taxon>Collembola</taxon>
        <taxon>Entomobryomorpha</taxon>
        <taxon>Entomobryoidea</taxon>
        <taxon>Orchesellidae</taxon>
        <taxon>Orchesellinae</taxon>
        <taxon>Orchesella</taxon>
    </lineage>
</organism>
<protein>
    <submittedName>
        <fullName evidence="1">Uncharacterized protein</fullName>
    </submittedName>
</protein>
<sequence length="138" mass="15490">MDGASRAKELHEAELEFYEFTLDNLKIQGFPGKTHRPVFLKTVFLEVIVEQIRKLDTSAWTTADGLALSRLPMDDAVEPVPTSKLRCPKDWLPAEPRELDSTYCVDVANTKGTARYLMPEKFNGSLISTQAVSSNRIC</sequence>
<dbReference type="EMBL" id="CAXLJM020000006">
    <property type="protein sequence ID" value="CAL8071653.1"/>
    <property type="molecule type" value="Genomic_DNA"/>
</dbReference>
<gene>
    <name evidence="1" type="ORF">ODALV1_LOCUS1819</name>
</gene>
<proteinExistence type="predicted"/>
<evidence type="ECO:0000313" key="2">
    <source>
        <dbReference type="Proteomes" id="UP001642540"/>
    </source>
</evidence>
<evidence type="ECO:0000313" key="1">
    <source>
        <dbReference type="EMBL" id="CAL8071653.1"/>
    </source>
</evidence>
<name>A0ABP1PN12_9HEXA</name>